<dbReference type="Gene3D" id="3.40.1190.20">
    <property type="match status" value="1"/>
</dbReference>
<dbReference type="STRING" id="474960.SAMN05216180_2958"/>
<evidence type="ECO:0000256" key="2">
    <source>
        <dbReference type="ARBA" id="ARBA00022679"/>
    </source>
</evidence>
<protein>
    <submittedName>
        <fullName evidence="5">Sugar or nucleoside kinase, ribokinase family</fullName>
    </submittedName>
</protein>
<dbReference type="OrthoDB" id="9775849at2"/>
<dbReference type="GO" id="GO:0016301">
    <property type="term" value="F:kinase activity"/>
    <property type="evidence" value="ECO:0007669"/>
    <property type="project" value="UniProtKB-KW"/>
</dbReference>
<accession>A0A1H8EB75</accession>
<proteinExistence type="inferred from homology"/>
<dbReference type="InterPro" id="IPR029056">
    <property type="entry name" value="Ribokinase-like"/>
</dbReference>
<evidence type="ECO:0000256" key="3">
    <source>
        <dbReference type="ARBA" id="ARBA00022777"/>
    </source>
</evidence>
<dbReference type="InterPro" id="IPR050306">
    <property type="entry name" value="PfkB_Carbo_kinase"/>
</dbReference>
<dbReference type="InterPro" id="IPR011611">
    <property type="entry name" value="PfkB_dom"/>
</dbReference>
<dbReference type="PANTHER" id="PTHR43085:SF41">
    <property type="entry name" value="FRUCTOSELYSINE 6-KINASE"/>
    <property type="match status" value="1"/>
</dbReference>
<dbReference type="Pfam" id="PF00294">
    <property type="entry name" value="PfkB"/>
    <property type="match status" value="1"/>
</dbReference>
<keyword evidence="2" id="KW-0808">Transferase</keyword>
<evidence type="ECO:0000256" key="1">
    <source>
        <dbReference type="ARBA" id="ARBA00010688"/>
    </source>
</evidence>
<organism evidence="5 6">
    <name type="scientific">Hydrogenoanaerobacterium saccharovorans</name>
    <dbReference type="NCBI Taxonomy" id="474960"/>
    <lineage>
        <taxon>Bacteria</taxon>
        <taxon>Bacillati</taxon>
        <taxon>Bacillota</taxon>
        <taxon>Clostridia</taxon>
        <taxon>Eubacteriales</taxon>
        <taxon>Oscillospiraceae</taxon>
        <taxon>Hydrogenoanaerobacterium</taxon>
    </lineage>
</organism>
<dbReference type="Proteomes" id="UP000199158">
    <property type="component" value="Unassembled WGS sequence"/>
</dbReference>
<gene>
    <name evidence="5" type="ORF">SAMN05216180_2958</name>
</gene>
<feature type="domain" description="Carbohydrate kinase PfkB" evidence="4">
    <location>
        <begin position="14"/>
        <end position="246"/>
    </location>
</feature>
<evidence type="ECO:0000259" key="4">
    <source>
        <dbReference type="Pfam" id="PF00294"/>
    </source>
</evidence>
<reference evidence="5 6" key="1">
    <citation type="submission" date="2016-10" db="EMBL/GenBank/DDBJ databases">
        <authorList>
            <person name="de Groot N.N."/>
        </authorList>
    </citation>
    <scope>NUCLEOTIDE SEQUENCE [LARGE SCALE GENOMIC DNA]</scope>
    <source>
        <strain evidence="5 6">CGMCC 1.5070</strain>
    </source>
</reference>
<evidence type="ECO:0000313" key="5">
    <source>
        <dbReference type="EMBL" id="SEN16742.1"/>
    </source>
</evidence>
<dbReference type="PANTHER" id="PTHR43085">
    <property type="entry name" value="HEXOKINASE FAMILY MEMBER"/>
    <property type="match status" value="1"/>
</dbReference>
<name>A0A1H8EB75_9FIRM</name>
<evidence type="ECO:0000313" key="6">
    <source>
        <dbReference type="Proteomes" id="UP000199158"/>
    </source>
</evidence>
<dbReference type="AlphaFoldDB" id="A0A1H8EB75"/>
<dbReference type="EMBL" id="FOCG01000006">
    <property type="protein sequence ID" value="SEN16742.1"/>
    <property type="molecule type" value="Genomic_DNA"/>
</dbReference>
<keyword evidence="3 5" id="KW-0418">Kinase</keyword>
<sequence length="303" mass="33783">MNLIRIVGVGDNVVDRYIHQGKMYPGGNSLNFAVYGKQLGHDSAYIGVLANDQEAKMIITTLKKVGVDISKCQHVHGETGRCSTLLVNGDRIISDDNDFGAVKTTPLQLTPERLEYIGQFDVAHTSCYSFIDDQLPKIKRTGIPLVYDFSDIWEEKDFEKICPYIDIAFFSGKKLPDEKLQLLMKKTVDLGCSLAICTIGKRGSMIYNGNRYFTKCPYNVDGQVVDTLGAGDSFLTGFITAYIEGVKRYNALIAQNPDQYTTQNDRDDYMDNLIEYSMSVGNLLAIKNCMIYGAFGYSADLPI</sequence>
<dbReference type="SUPFAM" id="SSF53613">
    <property type="entry name" value="Ribokinase-like"/>
    <property type="match status" value="1"/>
</dbReference>
<keyword evidence="6" id="KW-1185">Reference proteome</keyword>
<comment type="similarity">
    <text evidence="1">Belongs to the carbohydrate kinase PfkB family.</text>
</comment>